<sequence length="104" mass="11886">MVAVHLPVAEIQEIHLIGAIAYSAAELAAIEAQIRQGLVPAFSFPTSWDSPDFIDFYRITTRTDTYVCAVSDHYDYLRQDQLLMWEKVYGTVVVDHLPVSHKYR</sequence>
<evidence type="ECO:0000313" key="1">
    <source>
        <dbReference type="EMBL" id="GGH85503.1"/>
    </source>
</evidence>
<dbReference type="EMBL" id="BMGY01000015">
    <property type="protein sequence ID" value="GGH85503.1"/>
    <property type="molecule type" value="Genomic_DNA"/>
</dbReference>
<dbReference type="Proteomes" id="UP000637774">
    <property type="component" value="Unassembled WGS sequence"/>
</dbReference>
<protein>
    <submittedName>
        <fullName evidence="1">Uncharacterized protein</fullName>
    </submittedName>
</protein>
<dbReference type="RefSeq" id="WP_188561914.1">
    <property type="nucleotide sequence ID" value="NZ_BMGY01000015.1"/>
</dbReference>
<comment type="caution">
    <text evidence="1">The sequence shown here is derived from an EMBL/GenBank/DDBJ whole genome shotgun (WGS) entry which is preliminary data.</text>
</comment>
<gene>
    <name evidence="1" type="ORF">GCM10011495_19900</name>
</gene>
<proteinExistence type="predicted"/>
<evidence type="ECO:0000313" key="2">
    <source>
        <dbReference type="Proteomes" id="UP000637774"/>
    </source>
</evidence>
<organism evidence="1 2">
    <name type="scientific">Hymenobacter frigidus</name>
    <dbReference type="NCBI Taxonomy" id="1524095"/>
    <lineage>
        <taxon>Bacteria</taxon>
        <taxon>Pseudomonadati</taxon>
        <taxon>Bacteroidota</taxon>
        <taxon>Cytophagia</taxon>
        <taxon>Cytophagales</taxon>
        <taxon>Hymenobacteraceae</taxon>
        <taxon>Hymenobacter</taxon>
    </lineage>
</organism>
<accession>A0ABQ2A5W8</accession>
<name>A0ABQ2A5W8_9BACT</name>
<reference evidence="2" key="1">
    <citation type="journal article" date="2019" name="Int. J. Syst. Evol. Microbiol.">
        <title>The Global Catalogue of Microorganisms (GCM) 10K type strain sequencing project: providing services to taxonomists for standard genome sequencing and annotation.</title>
        <authorList>
            <consortium name="The Broad Institute Genomics Platform"/>
            <consortium name="The Broad Institute Genome Sequencing Center for Infectious Disease"/>
            <person name="Wu L."/>
            <person name="Ma J."/>
        </authorList>
    </citation>
    <scope>NUCLEOTIDE SEQUENCE [LARGE SCALE GENOMIC DNA]</scope>
    <source>
        <strain evidence="2">CGMCC 1.14966</strain>
    </source>
</reference>
<keyword evidence="2" id="KW-1185">Reference proteome</keyword>